<dbReference type="Proteomes" id="UP000801492">
    <property type="component" value="Unassembled WGS sequence"/>
</dbReference>
<reference evidence="1" key="1">
    <citation type="submission" date="2019-08" db="EMBL/GenBank/DDBJ databases">
        <title>The genome of the North American firefly Photinus pyralis.</title>
        <authorList>
            <consortium name="Photinus pyralis genome working group"/>
            <person name="Fallon T.R."/>
            <person name="Sander Lower S.E."/>
            <person name="Weng J.-K."/>
        </authorList>
    </citation>
    <scope>NUCLEOTIDE SEQUENCE</scope>
    <source>
        <strain evidence="1">TRF0915ILg1</strain>
        <tissue evidence="1">Whole body</tissue>
    </source>
</reference>
<evidence type="ECO:0000313" key="2">
    <source>
        <dbReference type="Proteomes" id="UP000801492"/>
    </source>
</evidence>
<feature type="non-terminal residue" evidence="1">
    <location>
        <position position="124"/>
    </location>
</feature>
<comment type="caution">
    <text evidence="1">The sequence shown here is derived from an EMBL/GenBank/DDBJ whole genome shotgun (WGS) entry which is preliminary data.</text>
</comment>
<gene>
    <name evidence="1" type="ORF">ILUMI_22945</name>
</gene>
<dbReference type="Pfam" id="PF13896">
    <property type="entry name" value="Glyco_transf_49"/>
    <property type="match status" value="1"/>
</dbReference>
<accession>A0A8K0FX59</accession>
<dbReference type="PANTHER" id="PTHR47412">
    <property type="entry name" value="FI01434P-RELATED"/>
    <property type="match status" value="1"/>
</dbReference>
<name>A0A8K0FX59_IGNLU</name>
<dbReference type="PANTHER" id="PTHR47412:SF1">
    <property type="entry name" value="FI01434P-RELATED"/>
    <property type="match status" value="1"/>
</dbReference>
<dbReference type="AlphaFoldDB" id="A0A8K0FX59"/>
<protein>
    <recommendedName>
        <fullName evidence="3">N-acetyllactosaminide beta-1,3-N-acetylglucosaminyltransferase</fullName>
    </recommendedName>
</protein>
<organism evidence="1 2">
    <name type="scientific">Ignelater luminosus</name>
    <name type="common">Cucubano</name>
    <name type="synonym">Pyrophorus luminosus</name>
    <dbReference type="NCBI Taxonomy" id="2038154"/>
    <lineage>
        <taxon>Eukaryota</taxon>
        <taxon>Metazoa</taxon>
        <taxon>Ecdysozoa</taxon>
        <taxon>Arthropoda</taxon>
        <taxon>Hexapoda</taxon>
        <taxon>Insecta</taxon>
        <taxon>Pterygota</taxon>
        <taxon>Neoptera</taxon>
        <taxon>Endopterygota</taxon>
        <taxon>Coleoptera</taxon>
        <taxon>Polyphaga</taxon>
        <taxon>Elateriformia</taxon>
        <taxon>Elateroidea</taxon>
        <taxon>Elateridae</taxon>
        <taxon>Agrypninae</taxon>
        <taxon>Pyrophorini</taxon>
        <taxon>Ignelater</taxon>
    </lineage>
</organism>
<feature type="non-terminal residue" evidence="1">
    <location>
        <position position="1"/>
    </location>
</feature>
<dbReference type="OrthoDB" id="9974378at2759"/>
<evidence type="ECO:0000313" key="1">
    <source>
        <dbReference type="EMBL" id="KAF2883230.1"/>
    </source>
</evidence>
<dbReference type="EMBL" id="VTPC01090541">
    <property type="protein sequence ID" value="KAF2883230.1"/>
    <property type="molecule type" value="Genomic_DNA"/>
</dbReference>
<keyword evidence="2" id="KW-1185">Reference proteome</keyword>
<proteinExistence type="predicted"/>
<evidence type="ECO:0008006" key="3">
    <source>
        <dbReference type="Google" id="ProtNLM"/>
    </source>
</evidence>
<sequence length="124" mass="14776">GLAVPFHHDVCNECHAIPKTKEWQTSNENDRLRVFYVAKRTGKYYHWEPFYIGTKADPEFDERLTWEGMSDKIVQAYAMCLLRYSFLILDNAFLVHRPGIKQSNPKEKKWRQKYVNATEKLLEH</sequence>